<name>A0A0F3Q9U5_RICBE</name>
<dbReference type="RefSeq" id="WP_011477138.1">
    <property type="nucleotide sequence ID" value="NZ_LAOI01000001.1"/>
</dbReference>
<gene>
    <name evidence="1" type="ORF">RBEAN4_0290</name>
</gene>
<comment type="caution">
    <text evidence="1">The sequence shown here is derived from an EMBL/GenBank/DDBJ whole genome shotgun (WGS) entry which is preliminary data.</text>
</comment>
<reference evidence="1 2" key="1">
    <citation type="submission" date="2015-02" db="EMBL/GenBank/DDBJ databases">
        <title>Genome Sequencing of Rickettsiales.</title>
        <authorList>
            <person name="Daugherty S.C."/>
            <person name="Su Q."/>
            <person name="Abolude K."/>
            <person name="Beier-Sexton M."/>
            <person name="Carlyon J.A."/>
            <person name="Carter R."/>
            <person name="Day N.P."/>
            <person name="Dumler S.J."/>
            <person name="Dyachenko V."/>
            <person name="Godinez A."/>
            <person name="Kurtti T.J."/>
            <person name="Lichay M."/>
            <person name="Mullins K.E."/>
            <person name="Ott S."/>
            <person name="Pappas-Brown V."/>
            <person name="Paris D.H."/>
            <person name="Patel P."/>
            <person name="Richards A.L."/>
            <person name="Sadzewicz L."/>
            <person name="Sears K."/>
            <person name="Seidman D."/>
            <person name="Sengamalay N."/>
            <person name="Stenos J."/>
            <person name="Tallon L.J."/>
            <person name="Vincent G."/>
            <person name="Fraser C.M."/>
            <person name="Munderloh U."/>
            <person name="Dunning-Hotopp J.C."/>
        </authorList>
    </citation>
    <scope>NUCLEOTIDE SEQUENCE [LARGE SCALE GENOMIC DNA]</scope>
    <source>
        <strain evidence="1 2">RML An4</strain>
    </source>
</reference>
<proteinExistence type="predicted"/>
<dbReference type="PATRIC" id="fig|1359193.3.peg.277"/>
<keyword evidence="2" id="KW-1185">Reference proteome</keyword>
<protein>
    <submittedName>
        <fullName evidence="1">Uncharacterized protein</fullName>
    </submittedName>
</protein>
<evidence type="ECO:0000313" key="1">
    <source>
        <dbReference type="EMBL" id="KJV89318.1"/>
    </source>
</evidence>
<dbReference type="AlphaFoldDB" id="A0A0F3Q9U5"/>
<dbReference type="EMBL" id="LAOI01000001">
    <property type="protein sequence ID" value="KJV89318.1"/>
    <property type="molecule type" value="Genomic_DNA"/>
</dbReference>
<evidence type="ECO:0000313" key="2">
    <source>
        <dbReference type="Proteomes" id="UP000033661"/>
    </source>
</evidence>
<accession>A0A0F3Q9U5</accession>
<organism evidence="1 2">
    <name type="scientific">Rickettsia bellii str. RML An4</name>
    <dbReference type="NCBI Taxonomy" id="1359193"/>
    <lineage>
        <taxon>Bacteria</taxon>
        <taxon>Pseudomonadati</taxon>
        <taxon>Pseudomonadota</taxon>
        <taxon>Alphaproteobacteria</taxon>
        <taxon>Rickettsiales</taxon>
        <taxon>Rickettsiaceae</taxon>
        <taxon>Rickettsieae</taxon>
        <taxon>Rickettsia</taxon>
        <taxon>belli group</taxon>
    </lineage>
</organism>
<sequence length="114" mass="13312">MKKTNFNTRCELPNGKIVFCHMVEPTLRIAKTLSQNCLQELYLNVTDNSNKSFKSSDKECQKKVEDFIAKKDSIIYPVFRKILENSLQIDTRSSDDTVTIIDPKLHPIEDYYYD</sequence>
<dbReference type="Proteomes" id="UP000033661">
    <property type="component" value="Unassembled WGS sequence"/>
</dbReference>